<dbReference type="InterPro" id="IPR001977">
    <property type="entry name" value="Depp_CoAkinase"/>
</dbReference>
<dbReference type="Gene3D" id="3.40.50.300">
    <property type="entry name" value="P-loop containing nucleotide triphosphate hydrolases"/>
    <property type="match status" value="1"/>
</dbReference>
<keyword evidence="1 3" id="KW-0547">Nucleotide-binding</keyword>
<sequence length="190" mass="22094">MIKIGIGGNLGSGKSTVAKILAAYGGKIIDADEITHQLLTQRRIIKKIKKIFPQAIANNKVLKKELAELVFKNKNNYQKYYNLIMPEILKTIDKKLKEKNHNFLIVDAPLLFETGLYKKMDYNILVTSPKKLKIERMLKKGFEKEDILARLKFQAKEKEAKKYADFVIVNNKDIKKLKKEVEKIFKKIWK</sequence>
<dbReference type="EMBL" id="DTDR01000056">
    <property type="protein sequence ID" value="HGK63369.1"/>
    <property type="molecule type" value="Genomic_DNA"/>
</dbReference>
<evidence type="ECO:0000256" key="4">
    <source>
        <dbReference type="NCBIfam" id="TIGR00152"/>
    </source>
</evidence>
<feature type="binding site" evidence="3">
    <location>
        <begin position="11"/>
        <end position="16"/>
    </location>
    <ligand>
        <name>ATP</name>
        <dbReference type="ChEBI" id="CHEBI:30616"/>
    </ligand>
</feature>
<keyword evidence="2 3" id="KW-0067">ATP-binding</keyword>
<comment type="caution">
    <text evidence="5">The sequence shown here is derived from an EMBL/GenBank/DDBJ whole genome shotgun (WGS) entry which is preliminary data.</text>
</comment>
<keyword evidence="3" id="KW-0963">Cytoplasm</keyword>
<dbReference type="PANTHER" id="PTHR10695">
    <property type="entry name" value="DEPHOSPHO-COA KINASE-RELATED"/>
    <property type="match status" value="1"/>
</dbReference>
<protein>
    <recommendedName>
        <fullName evidence="3 4">Dephospho-CoA kinase</fullName>
        <ecNumber evidence="3 4">2.7.1.24</ecNumber>
    </recommendedName>
    <alternativeName>
        <fullName evidence="3">Dephosphocoenzyme A kinase</fullName>
    </alternativeName>
</protein>
<proteinExistence type="inferred from homology"/>
<dbReference type="PANTHER" id="PTHR10695:SF46">
    <property type="entry name" value="BIFUNCTIONAL COENZYME A SYNTHASE-RELATED"/>
    <property type="match status" value="1"/>
</dbReference>
<comment type="pathway">
    <text evidence="3">Cofactor biosynthesis; coenzyme A biosynthesis; CoA from (R)-pantothenate: step 5/5.</text>
</comment>
<reference evidence="5" key="1">
    <citation type="journal article" date="2020" name="mSystems">
        <title>Genome- and Community-Level Interaction Insights into Carbon Utilization and Element Cycling Functions of Hydrothermarchaeota in Hydrothermal Sediment.</title>
        <authorList>
            <person name="Zhou Z."/>
            <person name="Liu Y."/>
            <person name="Xu W."/>
            <person name="Pan J."/>
            <person name="Luo Z.H."/>
            <person name="Li M."/>
        </authorList>
    </citation>
    <scope>NUCLEOTIDE SEQUENCE [LARGE SCALE GENOMIC DNA]</scope>
    <source>
        <strain evidence="5">SpSt-697</strain>
    </source>
</reference>
<accession>A0A7V3ZUZ0</accession>
<evidence type="ECO:0000313" key="5">
    <source>
        <dbReference type="EMBL" id="HGK63369.1"/>
    </source>
</evidence>
<dbReference type="HAMAP" id="MF_00376">
    <property type="entry name" value="Dephospho_CoA_kinase"/>
    <property type="match status" value="1"/>
</dbReference>
<evidence type="ECO:0000256" key="3">
    <source>
        <dbReference type="HAMAP-Rule" id="MF_00376"/>
    </source>
</evidence>
<dbReference type="GO" id="GO:0015937">
    <property type="term" value="P:coenzyme A biosynthetic process"/>
    <property type="evidence" value="ECO:0007669"/>
    <property type="project" value="UniProtKB-UniRule"/>
</dbReference>
<name>A0A7V3ZUZ0_UNCW3</name>
<dbReference type="CDD" id="cd02022">
    <property type="entry name" value="DPCK"/>
    <property type="match status" value="1"/>
</dbReference>
<dbReference type="GO" id="GO:0005737">
    <property type="term" value="C:cytoplasm"/>
    <property type="evidence" value="ECO:0007669"/>
    <property type="project" value="UniProtKB-SubCell"/>
</dbReference>
<dbReference type="PROSITE" id="PS51219">
    <property type="entry name" value="DPCK"/>
    <property type="match status" value="1"/>
</dbReference>
<evidence type="ECO:0000256" key="1">
    <source>
        <dbReference type="ARBA" id="ARBA00022741"/>
    </source>
</evidence>
<dbReference type="UniPathway" id="UPA00241">
    <property type="reaction ID" value="UER00356"/>
</dbReference>
<dbReference type="InterPro" id="IPR027417">
    <property type="entry name" value="P-loop_NTPase"/>
</dbReference>
<keyword evidence="3 5" id="KW-0418">Kinase</keyword>
<organism evidence="5">
    <name type="scientific">candidate division WOR-3 bacterium</name>
    <dbReference type="NCBI Taxonomy" id="2052148"/>
    <lineage>
        <taxon>Bacteria</taxon>
        <taxon>Bacteria division WOR-3</taxon>
    </lineage>
</organism>
<evidence type="ECO:0000256" key="2">
    <source>
        <dbReference type="ARBA" id="ARBA00022840"/>
    </source>
</evidence>
<keyword evidence="3 5" id="KW-0808">Transferase</keyword>
<dbReference type="GO" id="GO:0004140">
    <property type="term" value="F:dephospho-CoA kinase activity"/>
    <property type="evidence" value="ECO:0007669"/>
    <property type="project" value="UniProtKB-UniRule"/>
</dbReference>
<gene>
    <name evidence="3" type="primary">coaE</name>
    <name evidence="5" type="ORF">ENU74_02065</name>
</gene>
<comment type="subcellular location">
    <subcellularLocation>
        <location evidence="3">Cytoplasm</location>
    </subcellularLocation>
</comment>
<keyword evidence="3" id="KW-0173">Coenzyme A biosynthesis</keyword>
<dbReference type="EC" id="2.7.1.24" evidence="3 4"/>
<comment type="catalytic activity">
    <reaction evidence="3">
        <text>3'-dephospho-CoA + ATP = ADP + CoA + H(+)</text>
        <dbReference type="Rhea" id="RHEA:18245"/>
        <dbReference type="ChEBI" id="CHEBI:15378"/>
        <dbReference type="ChEBI" id="CHEBI:30616"/>
        <dbReference type="ChEBI" id="CHEBI:57287"/>
        <dbReference type="ChEBI" id="CHEBI:57328"/>
        <dbReference type="ChEBI" id="CHEBI:456216"/>
        <dbReference type="EC" id="2.7.1.24"/>
    </reaction>
</comment>
<comment type="function">
    <text evidence="3">Catalyzes the phosphorylation of the 3'-hydroxyl group of dephosphocoenzyme A to form coenzyme A.</text>
</comment>
<dbReference type="GO" id="GO:0005524">
    <property type="term" value="F:ATP binding"/>
    <property type="evidence" value="ECO:0007669"/>
    <property type="project" value="UniProtKB-UniRule"/>
</dbReference>
<dbReference type="SUPFAM" id="SSF52540">
    <property type="entry name" value="P-loop containing nucleoside triphosphate hydrolases"/>
    <property type="match status" value="1"/>
</dbReference>
<dbReference type="NCBIfam" id="TIGR00152">
    <property type="entry name" value="dephospho-CoA kinase"/>
    <property type="match status" value="1"/>
</dbReference>
<comment type="similarity">
    <text evidence="3">Belongs to the CoaE family.</text>
</comment>
<dbReference type="Pfam" id="PF01121">
    <property type="entry name" value="CoaE"/>
    <property type="match status" value="1"/>
</dbReference>
<dbReference type="AlphaFoldDB" id="A0A7V3ZUZ0"/>